<organism evidence="1">
    <name type="scientific">Eucalyptus grandis</name>
    <name type="common">Flooded gum</name>
    <dbReference type="NCBI Taxonomy" id="71139"/>
    <lineage>
        <taxon>Eukaryota</taxon>
        <taxon>Viridiplantae</taxon>
        <taxon>Streptophyta</taxon>
        <taxon>Embryophyta</taxon>
        <taxon>Tracheophyta</taxon>
        <taxon>Spermatophyta</taxon>
        <taxon>Magnoliopsida</taxon>
        <taxon>eudicotyledons</taxon>
        <taxon>Gunneridae</taxon>
        <taxon>Pentapetalae</taxon>
        <taxon>rosids</taxon>
        <taxon>malvids</taxon>
        <taxon>Myrtales</taxon>
        <taxon>Myrtaceae</taxon>
        <taxon>Myrtoideae</taxon>
        <taxon>Eucalypteae</taxon>
        <taxon>Eucalyptus</taxon>
    </lineage>
</organism>
<proteinExistence type="predicted"/>
<gene>
    <name evidence="1" type="ORF">EUGRSUZ_D01746</name>
</gene>
<protein>
    <submittedName>
        <fullName evidence="1">Uncharacterized protein</fullName>
    </submittedName>
</protein>
<dbReference type="EMBL" id="KK198756">
    <property type="protein sequence ID" value="KCW77390.1"/>
    <property type="molecule type" value="Genomic_DNA"/>
</dbReference>
<dbReference type="AlphaFoldDB" id="A0A059CHJ7"/>
<name>A0A059CHJ7_EUCGR</name>
<dbReference type="InParanoid" id="A0A059CHJ7"/>
<reference evidence="1" key="1">
    <citation type="submission" date="2013-07" db="EMBL/GenBank/DDBJ databases">
        <title>The genome of Eucalyptus grandis.</title>
        <authorList>
            <person name="Schmutz J."/>
            <person name="Hayes R."/>
            <person name="Myburg A."/>
            <person name="Tuskan G."/>
            <person name="Grattapaglia D."/>
            <person name="Rokhsar D.S."/>
        </authorList>
    </citation>
    <scope>NUCLEOTIDE SEQUENCE</scope>
    <source>
        <tissue evidence="1">Leaf extractions</tissue>
    </source>
</reference>
<evidence type="ECO:0000313" key="1">
    <source>
        <dbReference type="EMBL" id="KCW77390.1"/>
    </source>
</evidence>
<dbReference type="Gramene" id="KCW77390">
    <property type="protein sequence ID" value="KCW77390"/>
    <property type="gene ID" value="EUGRSUZ_D01746"/>
</dbReference>
<sequence length="131" mass="14478">MNVSNSHSRFIFFRDALKLSDGCILGPHPAHHAHAANRNLHELAGHIPELENPSISALAEQPSCFLLRHLHLHSHHHPLLSVDRIPAKSALFRIRSDLAATHLRLDFAQLVPGHKARRPGLVLSCSVAVFA</sequence>
<accession>A0A059CHJ7</accession>